<dbReference type="PANTHER" id="PTHR43229:SF2">
    <property type="entry name" value="NODULATION PROTEIN J"/>
    <property type="match status" value="1"/>
</dbReference>
<dbReference type="GO" id="GO:0140359">
    <property type="term" value="F:ABC-type transporter activity"/>
    <property type="evidence" value="ECO:0007669"/>
    <property type="project" value="InterPro"/>
</dbReference>
<feature type="transmembrane region" description="Helical" evidence="6">
    <location>
        <begin position="170"/>
        <end position="190"/>
    </location>
</feature>
<comment type="subcellular location">
    <subcellularLocation>
        <location evidence="6">Cell membrane</location>
        <topology evidence="6">Multi-pass membrane protein</topology>
    </subcellularLocation>
    <subcellularLocation>
        <location evidence="1">Membrane</location>
        <topology evidence="1">Multi-pass membrane protein</topology>
    </subcellularLocation>
</comment>
<protein>
    <recommendedName>
        <fullName evidence="6">Transport permease protein</fullName>
    </recommendedName>
</protein>
<dbReference type="PANTHER" id="PTHR43229">
    <property type="entry name" value="NODULATION PROTEIN J"/>
    <property type="match status" value="1"/>
</dbReference>
<dbReference type="GO" id="GO:0046677">
    <property type="term" value="P:response to antibiotic"/>
    <property type="evidence" value="ECO:0007669"/>
    <property type="project" value="UniProtKB-KW"/>
</dbReference>
<dbReference type="EMBL" id="CP026923">
    <property type="protein sequence ID" value="AVG24621.1"/>
    <property type="molecule type" value="Genomic_DNA"/>
</dbReference>
<dbReference type="InterPro" id="IPR000412">
    <property type="entry name" value="ABC_2_transport"/>
</dbReference>
<keyword evidence="6" id="KW-0813">Transport</keyword>
<feature type="transmembrane region" description="Helical" evidence="6">
    <location>
        <begin position="197"/>
        <end position="215"/>
    </location>
</feature>
<sequence>MTQVAPLPEQKTHRWLPASLAGLYAGNIRAVLRRGLEATKSTNALVILSGFFEPVFYLLSIGVGFGALVGEVENAAGESVSYAAYIAPALLAVAAMNGAVFDSTWNVFFKLNFQRLYEGMLQTTLGPLDVAVGEITLALMRGALYASGFLIVMQLLGLVLSPWALLALPAVVLIALCFAAIGMSVTSYLTTFQQMSWVNFALLPLFLFSGTFYPLDVYPEPLQWVVQVLPLWHGVEMLRALTTGAVSLATLGHVAYFVVLGTIGTLFATRRLRVLFFD</sequence>
<evidence type="ECO:0000256" key="5">
    <source>
        <dbReference type="ARBA" id="ARBA00023251"/>
    </source>
</evidence>
<reference evidence="8 9" key="1">
    <citation type="submission" date="2018-02" db="EMBL/GenBank/DDBJ databases">
        <title>Complete genome of the streamlined marine actinobacterium Pontimonas salivibrio CL-TW6 adapted to coastal planktonic lifestype.</title>
        <authorList>
            <person name="Cho B.C."/>
            <person name="Hardies S.C."/>
            <person name="Jang G.I."/>
            <person name="Hwang C.Y."/>
        </authorList>
    </citation>
    <scope>NUCLEOTIDE SEQUENCE [LARGE SCALE GENOMIC DNA]</scope>
    <source>
        <strain evidence="8 9">CL-TW6</strain>
    </source>
</reference>
<dbReference type="PIRSF" id="PIRSF006648">
    <property type="entry name" value="DrrB"/>
    <property type="match status" value="1"/>
</dbReference>
<proteinExistence type="inferred from homology"/>
<keyword evidence="5" id="KW-0046">Antibiotic resistance</keyword>
<keyword evidence="6" id="KW-1003">Cell membrane</keyword>
<feature type="transmembrane region" description="Helical" evidence="6">
    <location>
        <begin position="15"/>
        <end position="32"/>
    </location>
</feature>
<dbReference type="KEGG" id="psai:C3B54_111688"/>
<feature type="domain" description="ABC transmembrane type-2" evidence="7">
    <location>
        <begin position="45"/>
        <end position="275"/>
    </location>
</feature>
<organism evidence="8 9">
    <name type="scientific">Pontimonas salivibrio</name>
    <dbReference type="NCBI Taxonomy" id="1159327"/>
    <lineage>
        <taxon>Bacteria</taxon>
        <taxon>Bacillati</taxon>
        <taxon>Actinomycetota</taxon>
        <taxon>Actinomycetes</taxon>
        <taxon>Micrococcales</taxon>
        <taxon>Microbacteriaceae</taxon>
        <taxon>Pontimonas</taxon>
    </lineage>
</organism>
<evidence type="ECO:0000256" key="3">
    <source>
        <dbReference type="ARBA" id="ARBA00022989"/>
    </source>
</evidence>
<keyword evidence="2 6" id="KW-0812">Transmembrane</keyword>
<feature type="transmembrane region" description="Helical" evidence="6">
    <location>
        <begin position="245"/>
        <end position="268"/>
    </location>
</feature>
<dbReference type="Pfam" id="PF01061">
    <property type="entry name" value="ABC2_membrane"/>
    <property type="match status" value="1"/>
</dbReference>
<dbReference type="PROSITE" id="PS51012">
    <property type="entry name" value="ABC_TM2"/>
    <property type="match status" value="1"/>
</dbReference>
<evidence type="ECO:0000256" key="6">
    <source>
        <dbReference type="RuleBase" id="RU361157"/>
    </source>
</evidence>
<dbReference type="PRINTS" id="PR00164">
    <property type="entry name" value="ABC2TRNSPORT"/>
</dbReference>
<gene>
    <name evidence="8" type="ORF">C3B54_111688</name>
</gene>
<keyword evidence="3 6" id="KW-1133">Transmembrane helix</keyword>
<feature type="transmembrane region" description="Helical" evidence="6">
    <location>
        <begin position="44"/>
        <end position="70"/>
    </location>
</feature>
<dbReference type="Proteomes" id="UP000243077">
    <property type="component" value="Chromosome"/>
</dbReference>
<keyword evidence="4 6" id="KW-0472">Membrane</keyword>
<keyword evidence="9" id="KW-1185">Reference proteome</keyword>
<evidence type="ECO:0000256" key="2">
    <source>
        <dbReference type="ARBA" id="ARBA00022692"/>
    </source>
</evidence>
<dbReference type="AlphaFoldDB" id="A0A2L2BSK4"/>
<dbReference type="GO" id="GO:0043190">
    <property type="term" value="C:ATP-binding cassette (ABC) transporter complex"/>
    <property type="evidence" value="ECO:0007669"/>
    <property type="project" value="InterPro"/>
</dbReference>
<name>A0A2L2BSK4_9MICO</name>
<evidence type="ECO:0000256" key="1">
    <source>
        <dbReference type="ARBA" id="ARBA00004141"/>
    </source>
</evidence>
<evidence type="ECO:0000256" key="4">
    <source>
        <dbReference type="ARBA" id="ARBA00023136"/>
    </source>
</evidence>
<evidence type="ECO:0000313" key="8">
    <source>
        <dbReference type="EMBL" id="AVG24621.1"/>
    </source>
</evidence>
<dbReference type="InterPro" id="IPR051784">
    <property type="entry name" value="Nod_factor_ABC_transporter"/>
</dbReference>
<comment type="similarity">
    <text evidence="6">Belongs to the ABC-2 integral membrane protein family.</text>
</comment>
<dbReference type="InterPro" id="IPR013525">
    <property type="entry name" value="ABC2_TM"/>
</dbReference>
<evidence type="ECO:0000259" key="7">
    <source>
        <dbReference type="PROSITE" id="PS51012"/>
    </source>
</evidence>
<feature type="transmembrane region" description="Helical" evidence="6">
    <location>
        <begin position="143"/>
        <end position="164"/>
    </location>
</feature>
<accession>A0A2L2BSK4</accession>
<evidence type="ECO:0000313" key="9">
    <source>
        <dbReference type="Proteomes" id="UP000243077"/>
    </source>
</evidence>
<feature type="transmembrane region" description="Helical" evidence="6">
    <location>
        <begin position="82"/>
        <end position="101"/>
    </location>
</feature>
<dbReference type="InterPro" id="IPR047817">
    <property type="entry name" value="ABC2_TM_bact-type"/>
</dbReference>